<evidence type="ECO:0000313" key="2">
    <source>
        <dbReference type="EMBL" id="KZV38097.1"/>
    </source>
</evidence>
<dbReference type="AlphaFoldDB" id="A0A2Z7C0P8"/>
<gene>
    <name evidence="2" type="ORF">F511_36114</name>
</gene>
<dbReference type="EMBL" id="KV002212">
    <property type="protein sequence ID" value="KZV38097.1"/>
    <property type="molecule type" value="Genomic_DNA"/>
</dbReference>
<dbReference type="Proteomes" id="UP000250235">
    <property type="component" value="Unassembled WGS sequence"/>
</dbReference>
<feature type="compositionally biased region" description="Low complexity" evidence="1">
    <location>
        <begin position="126"/>
        <end position="139"/>
    </location>
</feature>
<sequence length="139" mass="15036">MTFRVVRTNHYNQDLGLIHSTNGNHLESPKEGSSIDHQLFNRACGKFKAGAVLCNCRSALSQAPGSDQFHEKIGTSTVGGCRLLIWSTTGFSIPSSVCTRKHDEDFTDGISSSRRSDQVRRRRRAAAAAGDNGKEAAAA</sequence>
<keyword evidence="3" id="KW-1185">Reference proteome</keyword>
<feature type="region of interest" description="Disordered" evidence="1">
    <location>
        <begin position="102"/>
        <end position="139"/>
    </location>
</feature>
<evidence type="ECO:0000256" key="1">
    <source>
        <dbReference type="SAM" id="MobiDB-lite"/>
    </source>
</evidence>
<protein>
    <submittedName>
        <fullName evidence="2">Uncharacterized protein</fullName>
    </submittedName>
</protein>
<name>A0A2Z7C0P8_9LAMI</name>
<organism evidence="2 3">
    <name type="scientific">Dorcoceras hygrometricum</name>
    <dbReference type="NCBI Taxonomy" id="472368"/>
    <lineage>
        <taxon>Eukaryota</taxon>
        <taxon>Viridiplantae</taxon>
        <taxon>Streptophyta</taxon>
        <taxon>Embryophyta</taxon>
        <taxon>Tracheophyta</taxon>
        <taxon>Spermatophyta</taxon>
        <taxon>Magnoliopsida</taxon>
        <taxon>eudicotyledons</taxon>
        <taxon>Gunneridae</taxon>
        <taxon>Pentapetalae</taxon>
        <taxon>asterids</taxon>
        <taxon>lamiids</taxon>
        <taxon>Lamiales</taxon>
        <taxon>Gesneriaceae</taxon>
        <taxon>Didymocarpoideae</taxon>
        <taxon>Trichosporeae</taxon>
        <taxon>Loxocarpinae</taxon>
        <taxon>Dorcoceras</taxon>
    </lineage>
</organism>
<reference evidence="2 3" key="1">
    <citation type="journal article" date="2015" name="Proc. Natl. Acad. Sci. U.S.A.">
        <title>The resurrection genome of Boea hygrometrica: A blueprint for survival of dehydration.</title>
        <authorList>
            <person name="Xiao L."/>
            <person name="Yang G."/>
            <person name="Zhang L."/>
            <person name="Yang X."/>
            <person name="Zhao S."/>
            <person name="Ji Z."/>
            <person name="Zhou Q."/>
            <person name="Hu M."/>
            <person name="Wang Y."/>
            <person name="Chen M."/>
            <person name="Xu Y."/>
            <person name="Jin H."/>
            <person name="Xiao X."/>
            <person name="Hu G."/>
            <person name="Bao F."/>
            <person name="Hu Y."/>
            <person name="Wan P."/>
            <person name="Li L."/>
            <person name="Deng X."/>
            <person name="Kuang T."/>
            <person name="Xiang C."/>
            <person name="Zhu J.K."/>
            <person name="Oliver M.J."/>
            <person name="He Y."/>
        </authorList>
    </citation>
    <scope>NUCLEOTIDE SEQUENCE [LARGE SCALE GENOMIC DNA]</scope>
    <source>
        <strain evidence="3">cv. XS01</strain>
    </source>
</reference>
<evidence type="ECO:0000313" key="3">
    <source>
        <dbReference type="Proteomes" id="UP000250235"/>
    </source>
</evidence>
<accession>A0A2Z7C0P8</accession>
<proteinExistence type="predicted"/>